<name>A0AAP2DN97_9BACT</name>
<dbReference type="Proteomes" id="UP001319200">
    <property type="component" value="Unassembled WGS sequence"/>
</dbReference>
<dbReference type="Pfam" id="PF02566">
    <property type="entry name" value="OsmC"/>
    <property type="match status" value="1"/>
</dbReference>
<proteinExistence type="predicted"/>
<protein>
    <submittedName>
        <fullName evidence="1">OsmC family protein</fullName>
    </submittedName>
</protein>
<dbReference type="InterPro" id="IPR036102">
    <property type="entry name" value="OsmC/Ohrsf"/>
</dbReference>
<dbReference type="InterPro" id="IPR052707">
    <property type="entry name" value="OsmC_Ohr_Peroxiredoxin"/>
</dbReference>
<keyword evidence="2" id="KW-1185">Reference proteome</keyword>
<dbReference type="AlphaFoldDB" id="A0AAP2DN97"/>
<dbReference type="EMBL" id="JAHESF010000025">
    <property type="protein sequence ID" value="MBT1699453.1"/>
    <property type="molecule type" value="Genomic_DNA"/>
</dbReference>
<sequence>MAHLHHYKATTTWIGNRGTGTSDYKAYDRNHNIAIDGKETLKCSSDPSFRGDKTRQNPEELLVASLSSCHMLWYLHLSAVNGVVITAYEDEAHGNMEENKDGSGQFTEVTLNPRVTVSDKSMIEKANALHHEANQMCFIARSVKFPVHHKPVTIAAS</sequence>
<reference evidence="1 2" key="1">
    <citation type="submission" date="2021-05" db="EMBL/GenBank/DDBJ databases">
        <title>A Polyphasic approach of four new species of the genus Ohtaekwangia: Ohtaekwangia histidinii sp. nov., Ohtaekwangia cretensis sp. nov., Ohtaekwangia indiensis sp. nov., Ohtaekwangia reichenbachii sp. nov. from diverse environment.</title>
        <authorList>
            <person name="Octaviana S."/>
        </authorList>
    </citation>
    <scope>NUCLEOTIDE SEQUENCE [LARGE SCALE GENOMIC DNA]</scope>
    <source>
        <strain evidence="1 2">PWU4</strain>
    </source>
</reference>
<dbReference type="InterPro" id="IPR003718">
    <property type="entry name" value="OsmC/Ohr_fam"/>
</dbReference>
<organism evidence="1 2">
    <name type="scientific">Chryseosolibacter histidini</name>
    <dbReference type="NCBI Taxonomy" id="2782349"/>
    <lineage>
        <taxon>Bacteria</taxon>
        <taxon>Pseudomonadati</taxon>
        <taxon>Bacteroidota</taxon>
        <taxon>Cytophagia</taxon>
        <taxon>Cytophagales</taxon>
        <taxon>Chryseotaleaceae</taxon>
        <taxon>Chryseosolibacter</taxon>
    </lineage>
</organism>
<evidence type="ECO:0000313" key="2">
    <source>
        <dbReference type="Proteomes" id="UP001319200"/>
    </source>
</evidence>
<dbReference type="PANTHER" id="PTHR42830">
    <property type="entry name" value="OSMOTICALLY INDUCIBLE FAMILY PROTEIN"/>
    <property type="match status" value="1"/>
</dbReference>
<dbReference type="Gene3D" id="3.30.300.20">
    <property type="match status" value="1"/>
</dbReference>
<dbReference type="RefSeq" id="WP_254167418.1">
    <property type="nucleotide sequence ID" value="NZ_JAHESF010000025.1"/>
</dbReference>
<dbReference type="PANTHER" id="PTHR42830:SF2">
    <property type="entry name" value="OSMC_OHR FAMILY PROTEIN"/>
    <property type="match status" value="1"/>
</dbReference>
<dbReference type="SUPFAM" id="SSF82784">
    <property type="entry name" value="OsmC-like"/>
    <property type="match status" value="1"/>
</dbReference>
<comment type="caution">
    <text evidence="1">The sequence shown here is derived from an EMBL/GenBank/DDBJ whole genome shotgun (WGS) entry which is preliminary data.</text>
</comment>
<evidence type="ECO:0000313" key="1">
    <source>
        <dbReference type="EMBL" id="MBT1699453.1"/>
    </source>
</evidence>
<dbReference type="InterPro" id="IPR015946">
    <property type="entry name" value="KH_dom-like_a/b"/>
</dbReference>
<gene>
    <name evidence="1" type="ORF">KK083_21325</name>
</gene>
<accession>A0AAP2DN97</accession>